<evidence type="ECO:0000313" key="5">
    <source>
        <dbReference type="EMBL" id="WNH11959.1"/>
    </source>
</evidence>
<feature type="domain" description="Secretion system C-terminal sorting" evidence="4">
    <location>
        <begin position="214"/>
        <end position="274"/>
    </location>
</feature>
<evidence type="ECO:0000256" key="2">
    <source>
        <dbReference type="SAM" id="MobiDB-lite"/>
    </source>
</evidence>
<evidence type="ECO:0000259" key="4">
    <source>
        <dbReference type="Pfam" id="PF18962"/>
    </source>
</evidence>
<proteinExistence type="predicted"/>
<keyword evidence="6" id="KW-1185">Reference proteome</keyword>
<dbReference type="Pfam" id="PF18962">
    <property type="entry name" value="Por_Secre_tail"/>
    <property type="match status" value="1"/>
</dbReference>
<dbReference type="Proteomes" id="UP001303407">
    <property type="component" value="Chromosome"/>
</dbReference>
<evidence type="ECO:0000256" key="3">
    <source>
        <dbReference type="SAM" id="SignalP"/>
    </source>
</evidence>
<protein>
    <submittedName>
        <fullName evidence="5">T9SS type A sorting domain-containing protein</fullName>
    </submittedName>
</protein>
<reference evidence="5 6" key="1">
    <citation type="submission" date="2023-09" db="EMBL/GenBank/DDBJ databases">
        <title>Thalassobella suaedae gen. nov., sp. nov., a marine bacterium of the family Flavobacteriaceae isolated from a halophyte Suaeda japonica.</title>
        <authorList>
            <person name="Lee S.Y."/>
            <person name="Hwang C.Y."/>
        </authorList>
    </citation>
    <scope>NUCLEOTIDE SEQUENCE [LARGE SCALE GENOMIC DNA]</scope>
    <source>
        <strain evidence="5 6">HL-DH10</strain>
    </source>
</reference>
<evidence type="ECO:0000313" key="6">
    <source>
        <dbReference type="Proteomes" id="UP001303407"/>
    </source>
</evidence>
<organism evidence="5 6">
    <name type="scientific">Thalassobellus suaedae</name>
    <dbReference type="NCBI Taxonomy" id="3074124"/>
    <lineage>
        <taxon>Bacteria</taxon>
        <taxon>Pseudomonadati</taxon>
        <taxon>Bacteroidota</taxon>
        <taxon>Flavobacteriia</taxon>
        <taxon>Flavobacteriales</taxon>
        <taxon>Flavobacteriaceae</taxon>
        <taxon>Thalassobellus</taxon>
    </lineage>
</organism>
<dbReference type="RefSeq" id="WP_415861940.1">
    <property type="nucleotide sequence ID" value="NZ_CP134536.1"/>
</dbReference>
<feature type="chain" id="PRO_5045662907" evidence="3">
    <location>
        <begin position="21"/>
        <end position="278"/>
    </location>
</feature>
<feature type="region of interest" description="Disordered" evidence="2">
    <location>
        <begin position="42"/>
        <end position="66"/>
    </location>
</feature>
<keyword evidence="1 3" id="KW-0732">Signal</keyword>
<feature type="signal peptide" evidence="3">
    <location>
        <begin position="1"/>
        <end position="20"/>
    </location>
</feature>
<name>A0ABY9Y173_9FLAO</name>
<dbReference type="NCBIfam" id="TIGR04183">
    <property type="entry name" value="Por_Secre_tail"/>
    <property type="match status" value="1"/>
</dbReference>
<dbReference type="InterPro" id="IPR026444">
    <property type="entry name" value="Secre_tail"/>
</dbReference>
<accession>A0ABY9Y173</accession>
<dbReference type="EMBL" id="CP134536">
    <property type="protein sequence ID" value="WNH11959.1"/>
    <property type="molecule type" value="Genomic_DNA"/>
</dbReference>
<sequence>MMKKLLTLTLVFLFATFAMHGQIDIFDMEITTPATKPDVVLEPSGPGAATKPTVTSVPDPDGTRTGNSVEYVKTTGCGGWNALQAKYDGTTELGSYNLDTTRFFKFKVRSKDKTTFAIQIQIGSPDPGNFIINKTVTIPLDTWVEYEINLSGTPGSPVDSDVTINAPAAFNTFTRFRFDSTVAGAGETYYIDDVSASSSATLGAKDFKLTNVSVYPNPTTNKLTISTKEQFNFVRIYDIIGKTVKTFNNTKVLNISDLNTGLYFLKTDTGLQAKFVKN</sequence>
<evidence type="ECO:0000256" key="1">
    <source>
        <dbReference type="ARBA" id="ARBA00022729"/>
    </source>
</evidence>
<gene>
    <name evidence="5" type="ORF">RHP49_13780</name>
</gene>